<gene>
    <name evidence="16" type="ordered locus">Halha_0542</name>
</gene>
<evidence type="ECO:0000259" key="15">
    <source>
        <dbReference type="PROSITE" id="PS50979"/>
    </source>
</evidence>
<dbReference type="SUPFAM" id="SSF52440">
    <property type="entry name" value="PreATP-grasp domain"/>
    <property type="match status" value="1"/>
</dbReference>
<dbReference type="NCBIfam" id="NF006367">
    <property type="entry name" value="PRK08591.1"/>
    <property type="match status" value="1"/>
</dbReference>
<dbReference type="PROSITE" id="PS50979">
    <property type="entry name" value="BC"/>
    <property type="match status" value="1"/>
</dbReference>
<reference evidence="17" key="1">
    <citation type="submission" date="2012-02" db="EMBL/GenBank/DDBJ databases">
        <title>The complete genome of Halobacteroides halobius DSM 5150.</title>
        <authorList>
            <person name="Lucas S."/>
            <person name="Copeland A."/>
            <person name="Lapidus A."/>
            <person name="Glavina del Rio T."/>
            <person name="Dalin E."/>
            <person name="Tice H."/>
            <person name="Bruce D."/>
            <person name="Goodwin L."/>
            <person name="Pitluck S."/>
            <person name="Peters L."/>
            <person name="Mikhailova N."/>
            <person name="Gu W."/>
            <person name="Kyrpides N."/>
            <person name="Mavromatis K."/>
            <person name="Ivanova N."/>
            <person name="Brettin T."/>
            <person name="Detter J.C."/>
            <person name="Han C."/>
            <person name="Larimer F."/>
            <person name="Land M."/>
            <person name="Hauser L."/>
            <person name="Markowitz V."/>
            <person name="Cheng J.-F."/>
            <person name="Hugenholtz P."/>
            <person name="Woyke T."/>
            <person name="Wu D."/>
            <person name="Tindall B."/>
            <person name="Pomrenke H."/>
            <person name="Brambilla E."/>
            <person name="Klenk H.-P."/>
            <person name="Eisen J.A."/>
        </authorList>
    </citation>
    <scope>NUCLEOTIDE SEQUENCE [LARGE SCALE GENOMIC DNA]</scope>
    <source>
        <strain evidence="17">ATCC 35273 / DSM 5150 / MD-1</strain>
    </source>
</reference>
<comment type="catalytic activity">
    <reaction evidence="11 13">
        <text>N(6)-biotinyl-L-lysyl-[protein] + hydrogencarbonate + ATP = N(6)-carboxybiotinyl-L-lysyl-[protein] + ADP + phosphate + H(+)</text>
        <dbReference type="Rhea" id="RHEA:13501"/>
        <dbReference type="Rhea" id="RHEA-COMP:10505"/>
        <dbReference type="Rhea" id="RHEA-COMP:10506"/>
        <dbReference type="ChEBI" id="CHEBI:15378"/>
        <dbReference type="ChEBI" id="CHEBI:17544"/>
        <dbReference type="ChEBI" id="CHEBI:30616"/>
        <dbReference type="ChEBI" id="CHEBI:43474"/>
        <dbReference type="ChEBI" id="CHEBI:83144"/>
        <dbReference type="ChEBI" id="CHEBI:83145"/>
        <dbReference type="ChEBI" id="CHEBI:456216"/>
        <dbReference type="EC" id="6.3.4.14"/>
    </reaction>
</comment>
<dbReference type="SUPFAM" id="SSF51246">
    <property type="entry name" value="Rudiment single hybrid motif"/>
    <property type="match status" value="1"/>
</dbReference>
<dbReference type="AlphaFoldDB" id="L0K671"/>
<dbReference type="NCBIfam" id="TIGR00514">
    <property type="entry name" value="accC"/>
    <property type="match status" value="1"/>
</dbReference>
<evidence type="ECO:0000256" key="6">
    <source>
        <dbReference type="ARBA" id="ARBA00022723"/>
    </source>
</evidence>
<evidence type="ECO:0000256" key="2">
    <source>
        <dbReference type="ARBA" id="ARBA00004956"/>
    </source>
</evidence>
<dbReference type="Pfam" id="PF00289">
    <property type="entry name" value="Biotin_carb_N"/>
    <property type="match status" value="1"/>
</dbReference>
<dbReference type="eggNOG" id="COG0439">
    <property type="taxonomic scope" value="Bacteria"/>
</dbReference>
<dbReference type="Pfam" id="PF02786">
    <property type="entry name" value="CPSase_L_D2"/>
    <property type="match status" value="1"/>
</dbReference>
<dbReference type="PROSITE" id="PS00867">
    <property type="entry name" value="CPSASE_2"/>
    <property type="match status" value="1"/>
</dbReference>
<protein>
    <recommendedName>
        <fullName evidence="4 13">Biotin carboxylase</fullName>
        <ecNumber evidence="4 13">6.3.4.14</ecNumber>
    </recommendedName>
    <alternativeName>
        <fullName evidence="13">Acetyl-coenzyme A carboxylase biotin carboxylase subunit A</fullName>
    </alternativeName>
</protein>
<dbReference type="UniPathway" id="UPA00655">
    <property type="reaction ID" value="UER00711"/>
</dbReference>
<dbReference type="PATRIC" id="fig|748449.3.peg.504"/>
<dbReference type="InterPro" id="IPR011764">
    <property type="entry name" value="Biotin_carboxylation_dom"/>
</dbReference>
<proteinExistence type="predicted"/>
<dbReference type="Pfam" id="PF02785">
    <property type="entry name" value="Biotin_carb_C"/>
    <property type="match status" value="1"/>
</dbReference>
<dbReference type="FunFam" id="3.30.470.20:FF:000028">
    <property type="entry name" value="Methylcrotonoyl-CoA carboxylase subunit alpha, mitochondrial"/>
    <property type="match status" value="1"/>
</dbReference>
<evidence type="ECO:0000256" key="3">
    <source>
        <dbReference type="ARBA" id="ARBA00011750"/>
    </source>
</evidence>
<dbReference type="InterPro" id="IPR016185">
    <property type="entry name" value="PreATP-grasp_dom_sf"/>
</dbReference>
<keyword evidence="8 12" id="KW-0067">ATP-binding</keyword>
<dbReference type="InterPro" id="IPR011054">
    <property type="entry name" value="Rudment_hybrid_motif"/>
</dbReference>
<dbReference type="HOGENOM" id="CLU_000395_3_2_9"/>
<evidence type="ECO:0000256" key="12">
    <source>
        <dbReference type="PROSITE-ProRule" id="PRU00409"/>
    </source>
</evidence>
<keyword evidence="13" id="KW-0275">Fatty acid biosynthesis</keyword>
<dbReference type="GO" id="GO:0006633">
    <property type="term" value="P:fatty acid biosynthetic process"/>
    <property type="evidence" value="ECO:0007669"/>
    <property type="project" value="UniProtKB-KW"/>
</dbReference>
<dbReference type="PROSITE" id="PS00866">
    <property type="entry name" value="CPSASE_1"/>
    <property type="match status" value="1"/>
</dbReference>
<dbReference type="InterPro" id="IPR005482">
    <property type="entry name" value="Biotin_COase_C"/>
</dbReference>
<dbReference type="STRING" id="748449.Halha_0542"/>
<dbReference type="InterPro" id="IPR011761">
    <property type="entry name" value="ATP-grasp"/>
</dbReference>
<dbReference type="GO" id="GO:0005524">
    <property type="term" value="F:ATP binding"/>
    <property type="evidence" value="ECO:0007669"/>
    <property type="project" value="UniProtKB-UniRule"/>
</dbReference>
<evidence type="ECO:0000313" key="16">
    <source>
        <dbReference type="EMBL" id="AGB40516.1"/>
    </source>
</evidence>
<dbReference type="FunFam" id="3.30.1490.20:FF:000018">
    <property type="entry name" value="Biotin carboxylase"/>
    <property type="match status" value="1"/>
</dbReference>
<evidence type="ECO:0000256" key="13">
    <source>
        <dbReference type="RuleBase" id="RU365063"/>
    </source>
</evidence>
<feature type="domain" description="Biotin carboxylation" evidence="15">
    <location>
        <begin position="1"/>
        <end position="446"/>
    </location>
</feature>
<evidence type="ECO:0000259" key="14">
    <source>
        <dbReference type="PROSITE" id="PS50975"/>
    </source>
</evidence>
<evidence type="ECO:0000313" key="17">
    <source>
        <dbReference type="Proteomes" id="UP000010880"/>
    </source>
</evidence>
<keyword evidence="9" id="KW-0460">Magnesium</keyword>
<evidence type="ECO:0000256" key="8">
    <source>
        <dbReference type="ARBA" id="ARBA00022840"/>
    </source>
</evidence>
<dbReference type="GO" id="GO:2001295">
    <property type="term" value="P:malonyl-CoA biosynthetic process"/>
    <property type="evidence" value="ECO:0007669"/>
    <property type="project" value="UniProtKB-UniPathway"/>
</dbReference>
<keyword evidence="6" id="KW-0479">Metal-binding</keyword>
<dbReference type="InterPro" id="IPR005481">
    <property type="entry name" value="BC-like_N"/>
</dbReference>
<keyword evidence="5 13" id="KW-0436">Ligase</keyword>
<evidence type="ECO:0000256" key="9">
    <source>
        <dbReference type="ARBA" id="ARBA00022842"/>
    </source>
</evidence>
<dbReference type="PANTHER" id="PTHR48095:SF2">
    <property type="entry name" value="BIOTIN CARBOXYLASE, CHLOROPLASTIC"/>
    <property type="match status" value="1"/>
</dbReference>
<evidence type="ECO:0000256" key="11">
    <source>
        <dbReference type="ARBA" id="ARBA00048600"/>
    </source>
</evidence>
<dbReference type="GO" id="GO:0004075">
    <property type="term" value="F:biotin carboxylase activity"/>
    <property type="evidence" value="ECO:0007669"/>
    <property type="project" value="UniProtKB-EC"/>
</dbReference>
<feature type="domain" description="ATP-grasp" evidence="14">
    <location>
        <begin position="120"/>
        <end position="317"/>
    </location>
</feature>
<dbReference type="Gene3D" id="3.30.470.20">
    <property type="entry name" value="ATP-grasp fold, B domain"/>
    <property type="match status" value="1"/>
</dbReference>
<dbReference type="FunFam" id="3.40.50.20:FF:000010">
    <property type="entry name" value="Propionyl-CoA carboxylase subunit alpha"/>
    <property type="match status" value="1"/>
</dbReference>
<sequence>MFNKVLVANRGEIAVRIIRACRDLGIKSVAVYSEADEDALHVRYADEAYCIGPAPSNESYLDIPSLISVAEIANVDAIHPGYGFLSENAHFAEVCEDCGFKFIGPRAEAIEKMGDKAVARETMIEAGVPVVPGTEGTLSGTEEAVELAEEMGYPVIVKASFGGGGRGMRIAHNKEEVESAVQTASSEAEAAFGNAEVYLEKYVENPRHIEFQILADEHGNVVHLGERDCSIQRRHQKLIEEAPSPAIDAKLREEMGQAAIKAAEGVDYFNAGTVEMLLDKDDNFYFIEMNTRIQVEHPVTEWITGIDIVSEQIRIAAGEELGYTQEDIEFNGSAIECRINAEDPEKDFRPSPGRIENYIIPGGFGVRIDSAAFPKYMIPPHYDSMVAKLIVWGEDREASLERMLRSLKEFEISGIKTTIPFHQKVLKNEEFAAGKFDTGFIPKHFSNDE</sequence>
<dbReference type="KEGG" id="hhl:Halha_0542"/>
<keyword evidence="13" id="KW-0276">Fatty acid metabolism</keyword>
<evidence type="ECO:0000256" key="5">
    <source>
        <dbReference type="ARBA" id="ARBA00022598"/>
    </source>
</evidence>
<dbReference type="PANTHER" id="PTHR48095">
    <property type="entry name" value="PYRUVATE CARBOXYLASE SUBUNIT A"/>
    <property type="match status" value="1"/>
</dbReference>
<dbReference type="InterPro" id="IPR005479">
    <property type="entry name" value="CPAse_ATP-bd"/>
</dbReference>
<comment type="pathway">
    <text evidence="2 13">Lipid metabolism; malonyl-CoA biosynthesis; malonyl-CoA from acetyl-CoA: step 1/1.</text>
</comment>
<dbReference type="PROSITE" id="PS50975">
    <property type="entry name" value="ATP_GRASP"/>
    <property type="match status" value="1"/>
</dbReference>
<evidence type="ECO:0000256" key="10">
    <source>
        <dbReference type="ARBA" id="ARBA00023267"/>
    </source>
</evidence>
<dbReference type="EC" id="6.3.4.14" evidence="4 13"/>
<dbReference type="EMBL" id="CP003359">
    <property type="protein sequence ID" value="AGB40516.1"/>
    <property type="molecule type" value="Genomic_DNA"/>
</dbReference>
<name>L0K671_HALHC</name>
<keyword evidence="7 12" id="KW-0547">Nucleotide-binding</keyword>
<accession>L0K671</accession>
<evidence type="ECO:0000256" key="7">
    <source>
        <dbReference type="ARBA" id="ARBA00022741"/>
    </source>
</evidence>
<keyword evidence="13" id="KW-0444">Lipid biosynthesis</keyword>
<dbReference type="SUPFAM" id="SSF56059">
    <property type="entry name" value="Glutathione synthetase ATP-binding domain-like"/>
    <property type="match status" value="1"/>
</dbReference>
<dbReference type="GO" id="GO:0046872">
    <property type="term" value="F:metal ion binding"/>
    <property type="evidence" value="ECO:0007669"/>
    <property type="project" value="UniProtKB-KW"/>
</dbReference>
<dbReference type="Proteomes" id="UP000010880">
    <property type="component" value="Chromosome"/>
</dbReference>
<dbReference type="InterPro" id="IPR051602">
    <property type="entry name" value="ACC_Biotin_Carboxylase"/>
</dbReference>
<evidence type="ECO:0000256" key="4">
    <source>
        <dbReference type="ARBA" id="ARBA00013263"/>
    </source>
</evidence>
<dbReference type="OrthoDB" id="9807469at2"/>
<comment type="function">
    <text evidence="1 13">This protein is a component of the acetyl coenzyme A carboxylase complex; first, biotin carboxylase catalyzes the carboxylation of the carrier protein and then the transcarboxylase transfers the carboxyl group to form malonyl-CoA.</text>
</comment>
<dbReference type="InterPro" id="IPR004549">
    <property type="entry name" value="Acetyl_CoA_COase_biotin_COase"/>
</dbReference>
<dbReference type="SMART" id="SM00878">
    <property type="entry name" value="Biotin_carb_C"/>
    <property type="match status" value="1"/>
</dbReference>
<keyword evidence="17" id="KW-1185">Reference proteome</keyword>
<dbReference type="RefSeq" id="WP_015326242.1">
    <property type="nucleotide sequence ID" value="NC_019978.1"/>
</dbReference>
<keyword evidence="13" id="KW-0443">Lipid metabolism</keyword>
<evidence type="ECO:0000256" key="1">
    <source>
        <dbReference type="ARBA" id="ARBA00003761"/>
    </source>
</evidence>
<organism evidence="16 17">
    <name type="scientific">Halobacteroides halobius (strain ATCC 35273 / DSM 5150 / MD-1)</name>
    <dbReference type="NCBI Taxonomy" id="748449"/>
    <lineage>
        <taxon>Bacteria</taxon>
        <taxon>Bacillati</taxon>
        <taxon>Bacillota</taxon>
        <taxon>Clostridia</taxon>
        <taxon>Halanaerobiales</taxon>
        <taxon>Halobacteroidaceae</taxon>
        <taxon>Halobacteroides</taxon>
    </lineage>
</organism>
<comment type="subunit">
    <text evidence="3 13">Acetyl-CoA carboxylase is a heterohexamer of biotin carboxyl carrier protein, biotin carboxylase and the two subunits of carboxyl transferase in a 2:2 complex.</text>
</comment>
<keyword evidence="10 13" id="KW-0092">Biotin</keyword>